<evidence type="ECO:0000256" key="2">
    <source>
        <dbReference type="ARBA" id="ARBA00004162"/>
    </source>
</evidence>
<dbReference type="EMBL" id="JFKE01000001">
    <property type="protein sequence ID" value="KAJ57341.1"/>
    <property type="molecule type" value="Genomic_DNA"/>
</dbReference>
<comment type="caution">
    <text evidence="12">The sequence shown here is derived from an EMBL/GenBank/DDBJ whole genome shotgun (WGS) entry which is preliminary data.</text>
</comment>
<evidence type="ECO:0000256" key="7">
    <source>
        <dbReference type="ARBA" id="ARBA00022779"/>
    </source>
</evidence>
<evidence type="ECO:0000256" key="6">
    <source>
        <dbReference type="ARBA" id="ARBA00022692"/>
    </source>
</evidence>
<evidence type="ECO:0000256" key="1">
    <source>
        <dbReference type="ARBA" id="ARBA00002254"/>
    </source>
</evidence>
<keyword evidence="8" id="KW-1133">Transmembrane helix</keyword>
<evidence type="ECO:0000256" key="8">
    <source>
        <dbReference type="ARBA" id="ARBA00022989"/>
    </source>
</evidence>
<dbReference type="Proteomes" id="UP000026249">
    <property type="component" value="Unassembled WGS sequence"/>
</dbReference>
<evidence type="ECO:0000313" key="13">
    <source>
        <dbReference type="Proteomes" id="UP000026249"/>
    </source>
</evidence>
<evidence type="ECO:0000313" key="12">
    <source>
        <dbReference type="EMBL" id="KAJ57341.1"/>
    </source>
</evidence>
<proteinExistence type="inferred from homology"/>
<keyword evidence="4" id="KW-1003">Cell membrane</keyword>
<evidence type="ECO:0000256" key="3">
    <source>
        <dbReference type="ARBA" id="ARBA00008281"/>
    </source>
</evidence>
<evidence type="ECO:0000256" key="5">
    <source>
        <dbReference type="ARBA" id="ARBA00022500"/>
    </source>
</evidence>
<keyword evidence="5 10" id="KW-0145">Chemotaxis</keyword>
<keyword evidence="6" id="KW-0812">Transmembrane</keyword>
<dbReference type="RefSeq" id="WP_035255639.1">
    <property type="nucleotide sequence ID" value="NZ_JFKE01000001.1"/>
</dbReference>
<reference evidence="12 13" key="1">
    <citation type="submission" date="2014-03" db="EMBL/GenBank/DDBJ databases">
        <title>Draft Genome Sequence of Actibacterium mucosum KCTC 23349, a Marine Alphaproteobacterium with Complex Ionic Requirements Isolated from Mediterranean Seawater at Malvarrosa Beach, Valencia, Spain.</title>
        <authorList>
            <person name="Arahal D.R."/>
            <person name="Shao Z."/>
            <person name="Lai Q."/>
            <person name="Pujalte M.J."/>
        </authorList>
    </citation>
    <scope>NUCLEOTIDE SEQUENCE [LARGE SCALE GENOMIC DNA]</scope>
    <source>
        <strain evidence="12 13">KCTC 23349</strain>
    </source>
</reference>
<evidence type="ECO:0000256" key="11">
    <source>
        <dbReference type="SAM" id="MobiDB-lite"/>
    </source>
</evidence>
<protein>
    <recommendedName>
        <fullName evidence="10">Flagellar protein FliL</fullName>
    </recommendedName>
</protein>
<dbReference type="InterPro" id="IPR005503">
    <property type="entry name" value="FliL"/>
</dbReference>
<feature type="compositionally biased region" description="Basic and acidic residues" evidence="11">
    <location>
        <begin position="36"/>
        <end position="47"/>
    </location>
</feature>
<comment type="function">
    <text evidence="1 10">Controls the rotational direction of flagella during chemotaxis.</text>
</comment>
<evidence type="ECO:0000256" key="4">
    <source>
        <dbReference type="ARBA" id="ARBA00022475"/>
    </source>
</evidence>
<dbReference type="Pfam" id="PF03748">
    <property type="entry name" value="FliL"/>
    <property type="match status" value="1"/>
</dbReference>
<keyword evidence="12" id="KW-0966">Cell projection</keyword>
<keyword evidence="7 10" id="KW-0283">Flagellar rotation</keyword>
<keyword evidence="10" id="KW-0997">Cell inner membrane</keyword>
<keyword evidence="13" id="KW-1185">Reference proteome</keyword>
<comment type="similarity">
    <text evidence="3 10">Belongs to the FliL family.</text>
</comment>
<keyword evidence="12" id="KW-0969">Cilium</keyword>
<sequence>MGKIIPIVLALLGLGGGVATGKLLKPEPDPTEIAADETKESKPAKEAPADVEFVKLNNQFVVPVVDGSRVSALVVMSVSLEVGSGQRENVYLVEPKLRDAFLQVLFDHANAGGFNGNFTDTAPMNTLRSALREVAAKVVGPDAHDVLIVDIVRQDSAS</sequence>
<keyword evidence="12" id="KW-0282">Flagellum</keyword>
<comment type="subcellular location">
    <subcellularLocation>
        <location evidence="10">Cell inner membrane</location>
    </subcellularLocation>
    <subcellularLocation>
        <location evidence="2">Cell membrane</location>
        <topology evidence="2">Single-pass membrane protein</topology>
    </subcellularLocation>
</comment>
<evidence type="ECO:0000256" key="10">
    <source>
        <dbReference type="RuleBase" id="RU364125"/>
    </source>
</evidence>
<accession>A0A037ZLM8</accession>
<dbReference type="AlphaFoldDB" id="A0A037ZLM8"/>
<evidence type="ECO:0000256" key="9">
    <source>
        <dbReference type="ARBA" id="ARBA00023136"/>
    </source>
</evidence>
<feature type="region of interest" description="Disordered" evidence="11">
    <location>
        <begin position="25"/>
        <end position="47"/>
    </location>
</feature>
<dbReference type="OrthoDB" id="7864548at2"/>
<dbReference type="STRING" id="1454373.ACMU_02235"/>
<gene>
    <name evidence="12" type="ORF">ACMU_02235</name>
</gene>
<name>A0A037ZLM8_9RHOB</name>
<organism evidence="12 13">
    <name type="scientific">Actibacterium mucosum KCTC 23349</name>
    <dbReference type="NCBI Taxonomy" id="1454373"/>
    <lineage>
        <taxon>Bacteria</taxon>
        <taxon>Pseudomonadati</taxon>
        <taxon>Pseudomonadota</taxon>
        <taxon>Alphaproteobacteria</taxon>
        <taxon>Rhodobacterales</taxon>
        <taxon>Roseobacteraceae</taxon>
        <taxon>Actibacterium</taxon>
    </lineage>
</organism>
<keyword evidence="9 10" id="KW-0472">Membrane</keyword>